<protein>
    <recommendedName>
        <fullName evidence="4">NADH dehydrogenase [ubiquinone] 1 beta subcomplex subunit 2, mitochondrial</fullName>
    </recommendedName>
</protein>
<dbReference type="EnsemblMetazoa" id="G19505.1">
    <property type="protein sequence ID" value="G19505.1:cds"/>
    <property type="gene ID" value="G19505"/>
</dbReference>
<evidence type="ECO:0000313" key="2">
    <source>
        <dbReference type="EnsemblMetazoa" id="G19505.2:cds"/>
    </source>
</evidence>
<evidence type="ECO:0000256" key="1">
    <source>
        <dbReference type="SAM" id="Phobius"/>
    </source>
</evidence>
<accession>A0A8W8JI39</accession>
<reference evidence="2" key="1">
    <citation type="submission" date="2022-08" db="UniProtKB">
        <authorList>
            <consortium name="EnsemblMetazoa"/>
        </authorList>
    </citation>
    <scope>IDENTIFICATION</scope>
    <source>
        <strain evidence="2">05x7-T-G4-1.051#20</strain>
    </source>
</reference>
<feature type="transmembrane region" description="Helical" evidence="1">
    <location>
        <begin position="55"/>
        <end position="76"/>
    </location>
</feature>
<keyword evidence="3" id="KW-1185">Reference proteome</keyword>
<dbReference type="AlphaFoldDB" id="A0A8W8JI39"/>
<organism evidence="2 3">
    <name type="scientific">Magallana gigas</name>
    <name type="common">Pacific oyster</name>
    <name type="synonym">Crassostrea gigas</name>
    <dbReference type="NCBI Taxonomy" id="29159"/>
    <lineage>
        <taxon>Eukaryota</taxon>
        <taxon>Metazoa</taxon>
        <taxon>Spiralia</taxon>
        <taxon>Lophotrochozoa</taxon>
        <taxon>Mollusca</taxon>
        <taxon>Bivalvia</taxon>
        <taxon>Autobranchia</taxon>
        <taxon>Pteriomorphia</taxon>
        <taxon>Ostreida</taxon>
        <taxon>Ostreoidea</taxon>
        <taxon>Ostreidae</taxon>
        <taxon>Magallana</taxon>
    </lineage>
</organism>
<dbReference type="EnsemblMetazoa" id="G19505.2">
    <property type="protein sequence ID" value="G19505.2:cds"/>
    <property type="gene ID" value="G19505"/>
</dbReference>
<name>A0A8W8JI39_MAGGI</name>
<dbReference type="OrthoDB" id="6241903at2759"/>
<sequence>MILSRLLAPGTAQLARCTHRKIHTSASRFGGHPRGIPASERTYKVFRGRSPPNDIVLFFGTIGMLLAYTRISYFMIAHYDHWTGGHFVVPKWYDFTDEELGIPPDELGLLKPEAA</sequence>
<evidence type="ECO:0000313" key="3">
    <source>
        <dbReference type="Proteomes" id="UP000005408"/>
    </source>
</evidence>
<keyword evidence="1" id="KW-0812">Transmembrane</keyword>
<evidence type="ECO:0008006" key="4">
    <source>
        <dbReference type="Google" id="ProtNLM"/>
    </source>
</evidence>
<keyword evidence="1" id="KW-1133">Transmembrane helix</keyword>
<proteinExistence type="predicted"/>
<dbReference type="Proteomes" id="UP000005408">
    <property type="component" value="Unassembled WGS sequence"/>
</dbReference>
<keyword evidence="1" id="KW-0472">Membrane</keyword>